<dbReference type="PRINTS" id="PR01574">
    <property type="entry name" value="TUBBYPROTEIN"/>
</dbReference>
<feature type="region of interest" description="Disordered" evidence="3">
    <location>
        <begin position="22"/>
        <end position="54"/>
    </location>
</feature>
<dbReference type="AlphaFoldDB" id="A0A672P893"/>
<dbReference type="Ensembl" id="ENSSGRT00000062814.1">
    <property type="protein sequence ID" value="ENSSGRP00000058870.1"/>
    <property type="gene ID" value="ENSSGRG00000030612.1"/>
</dbReference>
<dbReference type="InterPro" id="IPR005398">
    <property type="entry name" value="Tubby_N"/>
</dbReference>
<sequence length="166" mass="18626">ISFMSDVCLKKKQMKLRRALLEQKQKKKRQEPLMVQSNLDGRSRVRRTRQSEEQAPLVESYLSGNSSTIYHGIDGPAAFQDEGQELGNQIQILTVGHSPAQESEAECQGEAVGSTQSQVQLFAVLFALHNASMFALCLLLFSPHVLLSTRYLISSSIFFLVQRNLQ</sequence>
<feature type="domain" description="Tubby N-terminal" evidence="4">
    <location>
        <begin position="18"/>
        <end position="71"/>
    </location>
</feature>
<dbReference type="InParanoid" id="A0A672P893"/>
<evidence type="ECO:0000313" key="6">
    <source>
        <dbReference type="Proteomes" id="UP000472262"/>
    </source>
</evidence>
<evidence type="ECO:0000313" key="5">
    <source>
        <dbReference type="Ensembl" id="ENSSGRP00000058870.1"/>
    </source>
</evidence>
<reference evidence="5" key="2">
    <citation type="submission" date="2025-09" db="UniProtKB">
        <authorList>
            <consortium name="Ensembl"/>
        </authorList>
    </citation>
    <scope>IDENTIFICATION</scope>
</reference>
<dbReference type="Proteomes" id="UP000472262">
    <property type="component" value="Unassembled WGS sequence"/>
</dbReference>
<keyword evidence="2" id="KW-0963">Cytoplasm</keyword>
<keyword evidence="6" id="KW-1185">Reference proteome</keyword>
<evidence type="ECO:0000256" key="2">
    <source>
        <dbReference type="ARBA" id="ARBA00022490"/>
    </source>
</evidence>
<name>A0A672P893_SINGR</name>
<evidence type="ECO:0000256" key="3">
    <source>
        <dbReference type="SAM" id="MobiDB-lite"/>
    </source>
</evidence>
<reference evidence="5" key="1">
    <citation type="submission" date="2025-08" db="UniProtKB">
        <authorList>
            <consortium name="Ensembl"/>
        </authorList>
    </citation>
    <scope>IDENTIFICATION</scope>
</reference>
<evidence type="ECO:0000256" key="1">
    <source>
        <dbReference type="ARBA" id="ARBA00004496"/>
    </source>
</evidence>
<feature type="domain" description="Tubby N-terminal" evidence="4">
    <location>
        <begin position="72"/>
        <end position="118"/>
    </location>
</feature>
<evidence type="ECO:0000259" key="4">
    <source>
        <dbReference type="Pfam" id="PF16322"/>
    </source>
</evidence>
<organism evidence="5 6">
    <name type="scientific">Sinocyclocheilus grahami</name>
    <name type="common">Dianchi golden-line fish</name>
    <name type="synonym">Barbus grahami</name>
    <dbReference type="NCBI Taxonomy" id="75366"/>
    <lineage>
        <taxon>Eukaryota</taxon>
        <taxon>Metazoa</taxon>
        <taxon>Chordata</taxon>
        <taxon>Craniata</taxon>
        <taxon>Vertebrata</taxon>
        <taxon>Euteleostomi</taxon>
        <taxon>Actinopterygii</taxon>
        <taxon>Neopterygii</taxon>
        <taxon>Teleostei</taxon>
        <taxon>Ostariophysi</taxon>
        <taxon>Cypriniformes</taxon>
        <taxon>Cyprinidae</taxon>
        <taxon>Cyprininae</taxon>
        <taxon>Sinocyclocheilus</taxon>
    </lineage>
</organism>
<dbReference type="GO" id="GO:0005737">
    <property type="term" value="C:cytoplasm"/>
    <property type="evidence" value="ECO:0007669"/>
    <property type="project" value="UniProtKB-SubCell"/>
</dbReference>
<protein>
    <recommendedName>
        <fullName evidence="4">Tubby N-terminal domain-containing protein</fullName>
    </recommendedName>
</protein>
<accession>A0A672P893</accession>
<dbReference type="Pfam" id="PF16322">
    <property type="entry name" value="Tub_N"/>
    <property type="match status" value="2"/>
</dbReference>
<proteinExistence type="predicted"/>
<comment type="subcellular location">
    <subcellularLocation>
        <location evidence="1">Cytoplasm</location>
    </subcellularLocation>
</comment>